<feature type="domain" description="DUF7436" evidence="2">
    <location>
        <begin position="108"/>
        <end position="259"/>
    </location>
</feature>
<dbReference type="PANTHER" id="PTHR34293:SF1">
    <property type="entry name" value="HTH-TYPE TRANSCRIPTIONAL REGULATOR TRMBL2"/>
    <property type="match status" value="1"/>
</dbReference>
<dbReference type="RefSeq" id="WP_089669950.1">
    <property type="nucleotide sequence ID" value="NZ_FOJA01000001.1"/>
</dbReference>
<protein>
    <submittedName>
        <fullName evidence="3">Sugar-specific transcriptional regulator TrmB</fullName>
    </submittedName>
</protein>
<evidence type="ECO:0000259" key="1">
    <source>
        <dbReference type="Pfam" id="PF01978"/>
    </source>
</evidence>
<organism evidence="3 4">
    <name type="scientific">Halobacterium jilantaiense</name>
    <dbReference type="NCBI Taxonomy" id="355548"/>
    <lineage>
        <taxon>Archaea</taxon>
        <taxon>Methanobacteriati</taxon>
        <taxon>Methanobacteriota</taxon>
        <taxon>Stenosarchaea group</taxon>
        <taxon>Halobacteria</taxon>
        <taxon>Halobacteriales</taxon>
        <taxon>Halobacteriaceae</taxon>
        <taxon>Halobacterium</taxon>
    </lineage>
</organism>
<dbReference type="InterPro" id="IPR036388">
    <property type="entry name" value="WH-like_DNA-bd_sf"/>
</dbReference>
<dbReference type="Pfam" id="PF24217">
    <property type="entry name" value="DUF7436"/>
    <property type="match status" value="1"/>
</dbReference>
<evidence type="ECO:0000259" key="2">
    <source>
        <dbReference type="Pfam" id="PF24217"/>
    </source>
</evidence>
<keyword evidence="4" id="KW-1185">Reference proteome</keyword>
<dbReference type="Pfam" id="PF01978">
    <property type="entry name" value="TrmB"/>
    <property type="match status" value="1"/>
</dbReference>
<dbReference type="SUPFAM" id="SSF46785">
    <property type="entry name" value="Winged helix' DNA-binding domain"/>
    <property type="match status" value="1"/>
</dbReference>
<dbReference type="InterPro" id="IPR002831">
    <property type="entry name" value="Tscrpt_reg_TrmB_N"/>
</dbReference>
<proteinExistence type="predicted"/>
<dbReference type="InterPro" id="IPR036390">
    <property type="entry name" value="WH_DNA-bd_sf"/>
</dbReference>
<name>A0A1I0QJ21_9EURY</name>
<accession>A0A1I0QJ21</accession>
<dbReference type="InterPro" id="IPR051797">
    <property type="entry name" value="TrmB-like"/>
</dbReference>
<feature type="domain" description="Transcription regulator TrmB N-terminal" evidence="1">
    <location>
        <begin position="4"/>
        <end position="71"/>
    </location>
</feature>
<dbReference type="Gene3D" id="1.10.10.10">
    <property type="entry name" value="Winged helix-like DNA-binding domain superfamily/Winged helix DNA-binding domain"/>
    <property type="match status" value="1"/>
</dbReference>
<dbReference type="STRING" id="355548.SAMN04487945_2656"/>
<dbReference type="EMBL" id="FOJA01000001">
    <property type="protein sequence ID" value="SEW27100.1"/>
    <property type="molecule type" value="Genomic_DNA"/>
</dbReference>
<dbReference type="PANTHER" id="PTHR34293">
    <property type="entry name" value="HTH-TYPE TRANSCRIPTIONAL REGULATOR TRMBL2"/>
    <property type="match status" value="1"/>
</dbReference>
<evidence type="ECO:0000313" key="4">
    <source>
        <dbReference type="Proteomes" id="UP000198518"/>
    </source>
</evidence>
<evidence type="ECO:0000313" key="3">
    <source>
        <dbReference type="EMBL" id="SEW27100.1"/>
    </source>
</evidence>
<dbReference type="Proteomes" id="UP000198518">
    <property type="component" value="Unassembled WGS sequence"/>
</dbReference>
<reference evidence="3 4" key="1">
    <citation type="submission" date="2016-10" db="EMBL/GenBank/DDBJ databases">
        <authorList>
            <person name="de Groot N.N."/>
        </authorList>
    </citation>
    <scope>NUCLEOTIDE SEQUENCE [LARGE SCALE GENOMIC DNA]</scope>
    <source>
        <strain evidence="3 4">CGMCC 1.5337</strain>
    </source>
</reference>
<dbReference type="InterPro" id="IPR055859">
    <property type="entry name" value="DUF7436"/>
</dbReference>
<dbReference type="AlphaFoldDB" id="A0A1I0QJ21"/>
<gene>
    <name evidence="3" type="ORF">SAMN04487945_2656</name>
</gene>
<dbReference type="OrthoDB" id="202962at2157"/>
<sequence length="269" mass="29841">MSRLAELGLSAYEEQCYRALLARGPSTARGVSDASGVPMGRVYDVLNGLAARDLVETRRGEPTRYRAVDPETAADRLLAERERELAEQTARYERLADELGDELAAVPPTESRFWTAPLGGETAVSLTRQVFEDASDEVRSAMSHPYVDAPWERYDAEMAAFDEALPAEQSVRVLVAAPVLDTVPEAVRDAYLDRDDVSLRVTADLSVTFDLVDDDRVYLHVPHPLDDGERLGAVELRDDALLTRLQNRFEGAWERAETLSAYAGSVRKE</sequence>